<dbReference type="InterPro" id="IPR017907">
    <property type="entry name" value="Znf_RING_CS"/>
</dbReference>
<evidence type="ECO:0000256" key="5">
    <source>
        <dbReference type="SAM" id="Coils"/>
    </source>
</evidence>
<dbReference type="Proteomes" id="UP000663854">
    <property type="component" value="Unassembled WGS sequence"/>
</dbReference>
<keyword evidence="10" id="KW-1185">Reference proteome</keyword>
<proteinExistence type="predicted"/>
<evidence type="ECO:0000313" key="9">
    <source>
        <dbReference type="Proteomes" id="UP000663854"/>
    </source>
</evidence>
<name>A0A814SEQ8_9BILA</name>
<dbReference type="EMBL" id="CAJNOL010001547">
    <property type="protein sequence ID" value="CAF1380012.1"/>
    <property type="molecule type" value="Genomic_DNA"/>
</dbReference>
<evidence type="ECO:0000313" key="7">
    <source>
        <dbReference type="EMBL" id="CAF1146329.1"/>
    </source>
</evidence>
<keyword evidence="5" id="KW-0175">Coiled coil</keyword>
<keyword evidence="2 4" id="KW-0863">Zinc-finger</keyword>
<feature type="coiled-coil region" evidence="5">
    <location>
        <begin position="167"/>
        <end position="194"/>
    </location>
</feature>
<evidence type="ECO:0000259" key="6">
    <source>
        <dbReference type="PROSITE" id="PS50089"/>
    </source>
</evidence>
<dbReference type="PROSITE" id="PS50089">
    <property type="entry name" value="ZF_RING_2"/>
    <property type="match status" value="1"/>
</dbReference>
<dbReference type="PROSITE" id="PS00518">
    <property type="entry name" value="ZF_RING_1"/>
    <property type="match status" value="1"/>
</dbReference>
<reference evidence="7" key="1">
    <citation type="submission" date="2021-02" db="EMBL/GenBank/DDBJ databases">
        <authorList>
            <person name="Nowell W R."/>
        </authorList>
    </citation>
    <scope>NUCLEOTIDE SEQUENCE</scope>
</reference>
<evidence type="ECO:0000256" key="3">
    <source>
        <dbReference type="ARBA" id="ARBA00022833"/>
    </source>
</evidence>
<sequence length="322" mass="36737">MATAKVQTNGLNDYDYINETAIDSELKCSLCMQPFQVPVSTTCGHTFCQACISQWVVRQSKCPTCGTRASIEEFQPISTRIVLNQLDKLLMRCKRCNQVNIQRGNINEHEKRCLNRTVSCPAFDIKCTWKGTRDALTGHIQECPFQKIRPAIDDIYEQLKNIYEPLINELQTIRQQLEKQMQRNNEQNRFLLAVFNKGKPMSDRCSGQPRHCQLQQSIQMHTKSQIMQHIQAPVSRIFKKSALSQQLQATEFQRLAESPTSPEEHSERNSLINSPLCCANCQNGVDPSDIQLHHCEGGCICRSCVEKYGSLDEHEQNLTNTS</sequence>
<keyword evidence="3" id="KW-0862">Zinc</keyword>
<dbReference type="Pfam" id="PF00097">
    <property type="entry name" value="zf-C3HC4"/>
    <property type="match status" value="1"/>
</dbReference>
<evidence type="ECO:0000313" key="8">
    <source>
        <dbReference type="EMBL" id="CAF1380012.1"/>
    </source>
</evidence>
<dbReference type="SUPFAM" id="SSF49599">
    <property type="entry name" value="TRAF domain-like"/>
    <property type="match status" value="1"/>
</dbReference>
<dbReference type="Gene3D" id="3.30.40.10">
    <property type="entry name" value="Zinc/RING finger domain, C3HC4 (zinc finger)"/>
    <property type="match status" value="2"/>
</dbReference>
<feature type="domain" description="RING-type" evidence="6">
    <location>
        <begin position="28"/>
        <end position="65"/>
    </location>
</feature>
<dbReference type="Proteomes" id="UP000663870">
    <property type="component" value="Unassembled WGS sequence"/>
</dbReference>
<dbReference type="GO" id="GO:0008270">
    <property type="term" value="F:zinc ion binding"/>
    <property type="evidence" value="ECO:0007669"/>
    <property type="project" value="UniProtKB-KW"/>
</dbReference>
<dbReference type="PANTHER" id="PTHR10131">
    <property type="entry name" value="TNF RECEPTOR ASSOCIATED FACTOR"/>
    <property type="match status" value="1"/>
</dbReference>
<dbReference type="PANTHER" id="PTHR10131:SF94">
    <property type="entry name" value="TNF RECEPTOR-ASSOCIATED FACTOR 4"/>
    <property type="match status" value="1"/>
</dbReference>
<dbReference type="AlphaFoldDB" id="A0A814SEQ8"/>
<evidence type="ECO:0000256" key="1">
    <source>
        <dbReference type="ARBA" id="ARBA00022723"/>
    </source>
</evidence>
<evidence type="ECO:0000256" key="4">
    <source>
        <dbReference type="PROSITE-ProRule" id="PRU00175"/>
    </source>
</evidence>
<dbReference type="InterPro" id="IPR013083">
    <property type="entry name" value="Znf_RING/FYVE/PHD"/>
</dbReference>
<organism evidence="7 9">
    <name type="scientific">Rotaria sordida</name>
    <dbReference type="NCBI Taxonomy" id="392033"/>
    <lineage>
        <taxon>Eukaryota</taxon>
        <taxon>Metazoa</taxon>
        <taxon>Spiralia</taxon>
        <taxon>Gnathifera</taxon>
        <taxon>Rotifera</taxon>
        <taxon>Eurotatoria</taxon>
        <taxon>Bdelloidea</taxon>
        <taxon>Philodinida</taxon>
        <taxon>Philodinidae</taxon>
        <taxon>Rotaria</taxon>
    </lineage>
</organism>
<accession>A0A814SEQ8</accession>
<comment type="caution">
    <text evidence="7">The sequence shown here is derived from an EMBL/GenBank/DDBJ whole genome shotgun (WGS) entry which is preliminary data.</text>
</comment>
<keyword evidence="1" id="KW-0479">Metal-binding</keyword>
<evidence type="ECO:0000313" key="10">
    <source>
        <dbReference type="Proteomes" id="UP000663870"/>
    </source>
</evidence>
<dbReference type="SUPFAM" id="SSF57850">
    <property type="entry name" value="RING/U-box"/>
    <property type="match status" value="1"/>
</dbReference>
<evidence type="ECO:0000256" key="2">
    <source>
        <dbReference type="ARBA" id="ARBA00022771"/>
    </source>
</evidence>
<dbReference type="InterPro" id="IPR001841">
    <property type="entry name" value="Znf_RING"/>
</dbReference>
<dbReference type="EMBL" id="CAJNOH010000907">
    <property type="protein sequence ID" value="CAF1146329.1"/>
    <property type="molecule type" value="Genomic_DNA"/>
</dbReference>
<protein>
    <recommendedName>
        <fullName evidence="6">RING-type domain-containing protein</fullName>
    </recommendedName>
</protein>
<gene>
    <name evidence="8" type="ORF">JXQ802_LOCUS33626</name>
    <name evidence="7" type="ORF">PYM288_LOCUS21983</name>
</gene>
<dbReference type="InterPro" id="IPR018957">
    <property type="entry name" value="Znf_C3HC4_RING-type"/>
</dbReference>
<dbReference type="SMART" id="SM00184">
    <property type="entry name" value="RING"/>
    <property type="match status" value="1"/>
</dbReference>